<dbReference type="GO" id="GO:0020037">
    <property type="term" value="F:heme binding"/>
    <property type="evidence" value="ECO:0007669"/>
    <property type="project" value="InterPro"/>
</dbReference>
<feature type="region of interest" description="Disordered" evidence="8">
    <location>
        <begin position="645"/>
        <end position="693"/>
    </location>
</feature>
<proteinExistence type="predicted"/>
<dbReference type="PROSITE" id="PS50125">
    <property type="entry name" value="GUANYLATE_CYCLASE_2"/>
    <property type="match status" value="1"/>
</dbReference>
<dbReference type="GO" id="GO:0008074">
    <property type="term" value="C:guanylate cyclase complex, soluble"/>
    <property type="evidence" value="ECO:0007669"/>
    <property type="project" value="TreeGrafter"/>
</dbReference>
<keyword evidence="10" id="KW-1185">Reference proteome</keyword>
<dbReference type="GO" id="GO:0004383">
    <property type="term" value="F:guanylate cyclase activity"/>
    <property type="evidence" value="ECO:0007669"/>
    <property type="project" value="UniProtKB-EC"/>
</dbReference>
<dbReference type="InterPro" id="IPR011645">
    <property type="entry name" value="HNOB_dom_associated"/>
</dbReference>
<dbReference type="AlphaFoldDB" id="A0AA85JZY3"/>
<dbReference type="WBParaSite" id="TREG1_57520.1">
    <property type="protein sequence ID" value="TREG1_57520.1"/>
    <property type="gene ID" value="TREG1_57520"/>
</dbReference>
<dbReference type="EC" id="4.6.1.2" evidence="2"/>
<evidence type="ECO:0000256" key="3">
    <source>
        <dbReference type="ARBA" id="ARBA00022490"/>
    </source>
</evidence>
<evidence type="ECO:0000259" key="9">
    <source>
        <dbReference type="PROSITE" id="PS50125"/>
    </source>
</evidence>
<dbReference type="InterPro" id="IPR001054">
    <property type="entry name" value="A/G_cyclase"/>
</dbReference>
<dbReference type="SUPFAM" id="SSF111126">
    <property type="entry name" value="Ligand-binding domain in the NO signalling and Golgi transport"/>
    <property type="match status" value="1"/>
</dbReference>
<dbReference type="Pfam" id="PF05186">
    <property type="entry name" value="Dpy-30"/>
    <property type="match status" value="1"/>
</dbReference>
<dbReference type="GO" id="GO:0005525">
    <property type="term" value="F:GTP binding"/>
    <property type="evidence" value="ECO:0007669"/>
    <property type="project" value="UniProtKB-KW"/>
</dbReference>
<dbReference type="Pfam" id="PF07701">
    <property type="entry name" value="HNOBA"/>
    <property type="match status" value="1"/>
</dbReference>
<keyword evidence="3" id="KW-0963">Cytoplasm</keyword>
<feature type="region of interest" description="Disordered" evidence="8">
    <location>
        <begin position="504"/>
        <end position="527"/>
    </location>
</feature>
<dbReference type="PANTHER" id="PTHR45655:SF13">
    <property type="entry name" value="SOLUBLE GUANYLATE CYCLASE GCY-32-RELATED"/>
    <property type="match status" value="1"/>
</dbReference>
<dbReference type="SUPFAM" id="SSF55073">
    <property type="entry name" value="Nucleotide cyclase"/>
    <property type="match status" value="1"/>
</dbReference>
<dbReference type="InterPro" id="IPR024096">
    <property type="entry name" value="NO_sig/Golgi_transp_ligand-bd"/>
</dbReference>
<evidence type="ECO:0000256" key="5">
    <source>
        <dbReference type="ARBA" id="ARBA00023134"/>
    </source>
</evidence>
<dbReference type="InterPro" id="IPR049630">
    <property type="entry name" value="DYDC-like_DD"/>
</dbReference>
<dbReference type="SMART" id="SM00044">
    <property type="entry name" value="CYCc"/>
    <property type="match status" value="1"/>
</dbReference>
<dbReference type="Gene3D" id="6.10.250.780">
    <property type="match status" value="1"/>
</dbReference>
<evidence type="ECO:0000256" key="2">
    <source>
        <dbReference type="ARBA" id="ARBA00012202"/>
    </source>
</evidence>
<dbReference type="InterPro" id="IPR007858">
    <property type="entry name" value="Dpy-30_motif"/>
</dbReference>
<name>A0AA85JZY3_TRIRE</name>
<reference evidence="10" key="1">
    <citation type="submission" date="2022-06" db="EMBL/GenBank/DDBJ databases">
        <authorList>
            <person name="Berger JAMES D."/>
            <person name="Berger JAMES D."/>
        </authorList>
    </citation>
    <scope>NUCLEOTIDE SEQUENCE [LARGE SCALE GENOMIC DNA]</scope>
</reference>
<keyword evidence="5" id="KW-0342">GTP-binding</keyword>
<evidence type="ECO:0000256" key="7">
    <source>
        <dbReference type="ARBA" id="ARBA00023293"/>
    </source>
</evidence>
<dbReference type="InterPro" id="IPR038158">
    <property type="entry name" value="H-NOX_domain_sf"/>
</dbReference>
<dbReference type="Proteomes" id="UP000050795">
    <property type="component" value="Unassembled WGS sequence"/>
</dbReference>
<feature type="compositionally biased region" description="Acidic residues" evidence="8">
    <location>
        <begin position="514"/>
        <end position="527"/>
    </location>
</feature>
<reference evidence="11" key="2">
    <citation type="submission" date="2023-11" db="UniProtKB">
        <authorList>
            <consortium name="WormBaseParasite"/>
        </authorList>
    </citation>
    <scope>IDENTIFICATION</scope>
</reference>
<evidence type="ECO:0000313" key="10">
    <source>
        <dbReference type="Proteomes" id="UP000050795"/>
    </source>
</evidence>
<comment type="subcellular location">
    <subcellularLocation>
        <location evidence="1">Cytoplasm</location>
    </subcellularLocation>
</comment>
<dbReference type="Gene3D" id="3.30.70.1230">
    <property type="entry name" value="Nucleotide cyclase"/>
    <property type="match status" value="1"/>
</dbReference>
<dbReference type="CDD" id="cd07302">
    <property type="entry name" value="CHD"/>
    <property type="match status" value="1"/>
</dbReference>
<protein>
    <recommendedName>
        <fullName evidence="2">guanylate cyclase</fullName>
        <ecNumber evidence="2">4.6.1.2</ecNumber>
    </recommendedName>
</protein>
<keyword evidence="7" id="KW-0141">cGMP biosynthesis</keyword>
<evidence type="ECO:0000256" key="1">
    <source>
        <dbReference type="ARBA" id="ARBA00004496"/>
    </source>
</evidence>
<evidence type="ECO:0000256" key="4">
    <source>
        <dbReference type="ARBA" id="ARBA00022741"/>
    </source>
</evidence>
<feature type="region of interest" description="Disordered" evidence="8">
    <location>
        <begin position="874"/>
        <end position="897"/>
    </location>
</feature>
<feature type="compositionally biased region" description="Acidic residues" evidence="8">
    <location>
        <begin position="876"/>
        <end position="886"/>
    </location>
</feature>
<dbReference type="InterPro" id="IPR011644">
    <property type="entry name" value="Heme_NO-bd"/>
</dbReference>
<organism evidence="10 11">
    <name type="scientific">Trichobilharzia regenti</name>
    <name type="common">Nasal bird schistosome</name>
    <dbReference type="NCBI Taxonomy" id="157069"/>
    <lineage>
        <taxon>Eukaryota</taxon>
        <taxon>Metazoa</taxon>
        <taxon>Spiralia</taxon>
        <taxon>Lophotrochozoa</taxon>
        <taxon>Platyhelminthes</taxon>
        <taxon>Trematoda</taxon>
        <taxon>Digenea</taxon>
        <taxon>Strigeidida</taxon>
        <taxon>Schistosomatoidea</taxon>
        <taxon>Schistosomatidae</taxon>
        <taxon>Trichobilharzia</taxon>
    </lineage>
</organism>
<accession>A0AA85JZY3</accession>
<dbReference type="GO" id="GO:0070482">
    <property type="term" value="P:response to oxygen levels"/>
    <property type="evidence" value="ECO:0007669"/>
    <property type="project" value="TreeGrafter"/>
</dbReference>
<feature type="compositionally biased region" description="Acidic residues" evidence="8">
    <location>
        <begin position="676"/>
        <end position="686"/>
    </location>
</feature>
<dbReference type="PANTHER" id="PTHR45655">
    <property type="entry name" value="GUANYLATE CYCLASE SOLUBLE SUBUNIT BETA-2"/>
    <property type="match status" value="1"/>
</dbReference>
<dbReference type="Gene3D" id="3.90.1520.10">
    <property type="entry name" value="H-NOX domain"/>
    <property type="match status" value="1"/>
</dbReference>
<keyword evidence="6" id="KW-0456">Lyase</keyword>
<feature type="domain" description="Guanylate cyclase" evidence="9">
    <location>
        <begin position="417"/>
        <end position="569"/>
    </location>
</feature>
<evidence type="ECO:0000256" key="8">
    <source>
        <dbReference type="SAM" id="MobiDB-lite"/>
    </source>
</evidence>
<dbReference type="InterPro" id="IPR029787">
    <property type="entry name" value="Nucleotide_cyclase"/>
</dbReference>
<feature type="compositionally biased region" description="Basic and acidic residues" evidence="8">
    <location>
        <begin position="665"/>
        <end position="675"/>
    </location>
</feature>
<dbReference type="Gene3D" id="3.30.450.260">
    <property type="entry name" value="Haem NO binding associated domain"/>
    <property type="match status" value="1"/>
</dbReference>
<dbReference type="Pfam" id="PF07700">
    <property type="entry name" value="HNOB"/>
    <property type="match status" value="1"/>
</dbReference>
<dbReference type="InterPro" id="IPR042463">
    <property type="entry name" value="HNOB_dom_associated_sf"/>
</dbReference>
<evidence type="ECO:0000256" key="6">
    <source>
        <dbReference type="ARBA" id="ARBA00023239"/>
    </source>
</evidence>
<keyword evidence="4" id="KW-0547">Nucleotide-binding</keyword>
<dbReference type="CDD" id="cd22966">
    <property type="entry name" value="DD_DYDC-like"/>
    <property type="match status" value="1"/>
</dbReference>
<sequence>MYGLIIVGVQHYVESKYGEELWMKIVEKCHLGLLSFQTQKVYSDHVLKRLFCSLSDEVGESVEQLTYQSGLYFAAFTSDYGYENLLRVQGRDFISFLHNLDNLHEYLRFSYPKIRPPSFSIVKATHNCIRLKYSTKRDGYTHYVRGQLITLAKRLYDLDIRVELIDMKVVNYVYHTTYDIYALNDRHWIDPQKYYVQKPLDSWGDTIASNEFFNIFAFSLLITKEMRIRKASNSFHKLDPTLEGSSFSEKFLLSRPFIHPSLEEIKLHMHNTFELILMNDPGLKKTCEQLVSGQRACKFRGEMRYVEEWNMLLFLGAPSIRDTKQLNEHGLYICDLNMFDRSRDVIICGDQHSDELLKLFQKQRKKSEELEKSMKHLDKMRRITDRLLYQCIPKAVARQLRDGTPAIETIQAYDAVSICFTKVFNFSAKCMHTSVNQVVELLNKMYTLFDDLTESCNVYKVETIGDSYMLVSGAPYKTRFHSAHIAEMALNILKVTNESLSWPRSTKRKHSNDSDDNDDDDDDSEEEEEEKLRLFIGCHSGPIVAGIVGHKTPRYCLFGDTVNTASRMMTYGMPDRIHVSQTFATSLSEFPYILEFRGEISVKGKGKMRTYFVTGRSNDYKLPNKLFGNQSNFAEVLEEDVDQIESDHSTLSYEKSVSDDDDNDGNNKSDCVKDDLSDDDDDDEEAKDNISEISTGVDLDDLEHFDKFNAENRFNAFNDSTIKCDAVNNRAISMIEKMNRPKIPIIHKGKEYINDNMALDKITSTDLRTNVYNTDNRITSSNSSCSKFLTANDISHHLSGLSVNPSSSLGRKTRDSLELDHLTKYCLQSKKTKEMCRFTPSPNHKKDVKFDLSSKAVISDNYGTGYDDYLQTTEYDSTENDDDNNVEEASNSKKSAAVKFHSPEQQALIDMNSKNSPIMEQAYEGDVLKYRIERFRKMMKDESFSQMNAVTFTSSGSDLFNELTEPLSLGLTELAIVRPSEPIKYLGSWLKCYTSMK</sequence>
<dbReference type="GO" id="GO:0019934">
    <property type="term" value="P:cGMP-mediated signaling"/>
    <property type="evidence" value="ECO:0007669"/>
    <property type="project" value="TreeGrafter"/>
</dbReference>
<dbReference type="Pfam" id="PF00211">
    <property type="entry name" value="Guanylate_cyc"/>
    <property type="match status" value="1"/>
</dbReference>
<evidence type="ECO:0000313" key="11">
    <source>
        <dbReference type="WBParaSite" id="TREG1_57520.1"/>
    </source>
</evidence>